<dbReference type="OrthoDB" id="9797243at2"/>
<keyword evidence="15" id="KW-0175">Coiled coil</keyword>
<keyword evidence="10 16" id="KW-1133">Transmembrane helix</keyword>
<dbReference type="RefSeq" id="WP_140588175.1">
    <property type="nucleotide sequence ID" value="NZ_VFRR01000011.1"/>
</dbReference>
<feature type="domain" description="Response regulatory" evidence="18">
    <location>
        <begin position="532"/>
        <end position="651"/>
    </location>
</feature>
<dbReference type="InterPro" id="IPR036097">
    <property type="entry name" value="HisK_dim/P_sf"/>
</dbReference>
<dbReference type="SMART" id="SM00448">
    <property type="entry name" value="REC"/>
    <property type="match status" value="1"/>
</dbReference>
<dbReference type="InterPro" id="IPR019247">
    <property type="entry name" value="Histidine_kinase_BarA_N"/>
</dbReference>
<feature type="modified residue" description="4-aspartylphosphate" evidence="14">
    <location>
        <position position="726"/>
    </location>
</feature>
<evidence type="ECO:0000259" key="18">
    <source>
        <dbReference type="PROSITE" id="PS50110"/>
    </source>
</evidence>
<comment type="catalytic activity">
    <reaction evidence="1">
        <text>ATP + protein L-histidine = ADP + protein N-phospho-L-histidine.</text>
        <dbReference type="EC" id="2.7.13.3"/>
    </reaction>
</comment>
<dbReference type="Gene3D" id="1.10.287.130">
    <property type="match status" value="1"/>
</dbReference>
<evidence type="ECO:0000256" key="6">
    <source>
        <dbReference type="ARBA" id="ARBA00022553"/>
    </source>
</evidence>
<keyword evidence="7 16" id="KW-0812">Transmembrane</keyword>
<dbReference type="PANTHER" id="PTHR45339">
    <property type="entry name" value="HYBRID SIGNAL TRANSDUCTION HISTIDINE KINASE J"/>
    <property type="match status" value="1"/>
</dbReference>
<comment type="caution">
    <text evidence="20">The sequence shown here is derived from an EMBL/GenBank/DDBJ whole genome shotgun (WGS) entry which is preliminary data.</text>
</comment>
<evidence type="ECO:0000256" key="3">
    <source>
        <dbReference type="ARBA" id="ARBA00012438"/>
    </source>
</evidence>
<feature type="domain" description="HPt" evidence="19">
    <location>
        <begin position="823"/>
        <end position="916"/>
    </location>
</feature>
<reference evidence="20 21" key="1">
    <citation type="submission" date="2019-06" db="EMBL/GenBank/DDBJ databases">
        <title>A novel bacterium of genus Marinomonas, isolated from coastal sand.</title>
        <authorList>
            <person name="Huang H."/>
            <person name="Mo K."/>
            <person name="Hu Y."/>
        </authorList>
    </citation>
    <scope>NUCLEOTIDE SEQUENCE [LARGE SCALE GENOMIC DNA]</scope>
    <source>
        <strain evidence="20 21">HB171799</strain>
    </source>
</reference>
<evidence type="ECO:0000256" key="15">
    <source>
        <dbReference type="SAM" id="Coils"/>
    </source>
</evidence>
<dbReference type="GO" id="GO:0005886">
    <property type="term" value="C:plasma membrane"/>
    <property type="evidence" value="ECO:0007669"/>
    <property type="project" value="UniProtKB-SubCell"/>
</dbReference>
<dbReference type="SMART" id="SM00387">
    <property type="entry name" value="HATPase_c"/>
    <property type="match status" value="1"/>
</dbReference>
<keyword evidence="12 16" id="KW-0472">Membrane</keyword>
<keyword evidence="4" id="KW-1003">Cell membrane</keyword>
<evidence type="ECO:0000259" key="19">
    <source>
        <dbReference type="PROSITE" id="PS50894"/>
    </source>
</evidence>
<dbReference type="Pfam" id="PF09984">
    <property type="entry name" value="sCache_4"/>
    <property type="match status" value="1"/>
</dbReference>
<dbReference type="Pfam" id="PF00072">
    <property type="entry name" value="Response_reg"/>
    <property type="match status" value="1"/>
</dbReference>
<dbReference type="GO" id="GO:0005524">
    <property type="term" value="F:ATP binding"/>
    <property type="evidence" value="ECO:0007669"/>
    <property type="project" value="UniProtKB-KW"/>
</dbReference>
<evidence type="ECO:0000256" key="9">
    <source>
        <dbReference type="ARBA" id="ARBA00022840"/>
    </source>
</evidence>
<feature type="modified residue" description="Phosphohistidine" evidence="13">
    <location>
        <position position="862"/>
    </location>
</feature>
<organism evidence="20 21">
    <name type="scientific">Maribrevibacterium harenarium</name>
    <dbReference type="NCBI Taxonomy" id="2589817"/>
    <lineage>
        <taxon>Bacteria</taxon>
        <taxon>Pseudomonadati</taxon>
        <taxon>Pseudomonadota</taxon>
        <taxon>Gammaproteobacteria</taxon>
        <taxon>Oceanospirillales</taxon>
        <taxon>Oceanospirillaceae</taxon>
        <taxon>Maribrevibacterium</taxon>
    </lineage>
</organism>
<dbReference type="EMBL" id="VFRR01000011">
    <property type="protein sequence ID" value="TPE52855.1"/>
    <property type="molecule type" value="Genomic_DNA"/>
</dbReference>
<name>A0A501WX79_9GAMM</name>
<dbReference type="InterPro" id="IPR004358">
    <property type="entry name" value="Sig_transdc_His_kin-like_C"/>
</dbReference>
<dbReference type="SUPFAM" id="SSF47384">
    <property type="entry name" value="Homodimeric domain of signal transducing histidine kinase"/>
    <property type="match status" value="1"/>
</dbReference>
<dbReference type="AlphaFoldDB" id="A0A501WX79"/>
<dbReference type="SUPFAM" id="SSF55874">
    <property type="entry name" value="ATPase domain of HSP90 chaperone/DNA topoisomerase II/histidine kinase"/>
    <property type="match status" value="1"/>
</dbReference>
<keyword evidence="5" id="KW-0997">Cell inner membrane</keyword>
<keyword evidence="8" id="KW-0547">Nucleotide-binding</keyword>
<evidence type="ECO:0000256" key="7">
    <source>
        <dbReference type="ARBA" id="ARBA00022692"/>
    </source>
</evidence>
<dbReference type="PRINTS" id="PR00344">
    <property type="entry name" value="BCTRLSENSOR"/>
</dbReference>
<evidence type="ECO:0000259" key="17">
    <source>
        <dbReference type="PROSITE" id="PS50109"/>
    </source>
</evidence>
<sequence>MRWLTSLPYSRKLTLAIYLPILVISVCSVLLIIASHHRSNYQQLFESVEQISEQVANASEYALLFNDKSLLGKNIDSLLQHPSIVGATFFDGLSRRVESAGNDIEPGQFIPALQTEQRPEQQLFIVTAPVYYTISQGESLLGLQASTTDNNIVGWLQIAATYTPTELVNLRFTLFSLGICLVFNLVALILSRRLAQHLSTPWLQLKDAVDNIYQENFGYSQNLVFPLEFAQTKEALDYIDSRLANYQAQIDAEIEQQTRDLNTHSEELEEKSAELHFANKQAEESNKLKSEFLANISHEIRTPLSAILGFTEVLRNSPLTAEQLSHINTIQLSTRNLLTTIGDILDFAKLESGKLLLEQREFNLHNLINEVFHALSSSLLNDSKDLEFVCDYAADTPEWILADDGRFRQILMNLIGNAIKFTNKGYIQVDVSTKTRRNRRVELLIQVRDTGVGIANDEIGRLFRPFSQVDARTTRKFGGTGLGLVISKELVKQMRGEITVSSSVGRGTNFYFTVDIPVAQRAPTPIQPINKKLFIFEPAHICHRSLAHHLGLLNIDAHWFTDGKSLVQALQAKSSAQPDALLLSTSSRIVSENELLALVQYCQTVLEIPCVLMGHTTSPSFSIDRFRPYTNAFISKPFSTSELSQALTEQALPTLLNPQSASPAPTLKANSRIKGLSILAVDDTQVNLHLVRHWLTPHGIELDLAYDGLQAVERAKEKDYDLILMDIQMPQMDGIEATLQIRQLPGHIETPIIALTAHVLGDEKKRIIATGMNDYLTKPITEEVLFKTIEHWCFGEDSHDQAVARALEGIFDYQKALTMTNQNHAIAKDLFTMMVEGLPHDWRMIQLHYEQGNLDELISAVHKLHGASKYTGTIGITKHANYLETHLKEFGFEDVEEVYNDFIAAIQEFEQAIPLVQWPQQSQTPEHNGAHR</sequence>
<evidence type="ECO:0000256" key="11">
    <source>
        <dbReference type="ARBA" id="ARBA00023012"/>
    </source>
</evidence>
<dbReference type="CDD" id="cd00082">
    <property type="entry name" value="HisKA"/>
    <property type="match status" value="1"/>
</dbReference>
<keyword evidence="9" id="KW-0067">ATP-binding</keyword>
<feature type="coiled-coil region" evidence="15">
    <location>
        <begin position="254"/>
        <end position="288"/>
    </location>
</feature>
<evidence type="ECO:0000256" key="14">
    <source>
        <dbReference type="PROSITE-ProRule" id="PRU00169"/>
    </source>
</evidence>
<dbReference type="InterPro" id="IPR003594">
    <property type="entry name" value="HATPase_dom"/>
</dbReference>
<dbReference type="PROSITE" id="PS50110">
    <property type="entry name" value="RESPONSE_REGULATORY"/>
    <property type="match status" value="2"/>
</dbReference>
<evidence type="ECO:0000256" key="16">
    <source>
        <dbReference type="SAM" id="Phobius"/>
    </source>
</evidence>
<keyword evidence="21" id="KW-1185">Reference proteome</keyword>
<dbReference type="Gene3D" id="3.30.565.10">
    <property type="entry name" value="Histidine kinase-like ATPase, C-terminal domain"/>
    <property type="match status" value="1"/>
</dbReference>
<keyword evidence="6 14" id="KW-0597">Phosphoprotein</keyword>
<dbReference type="PROSITE" id="PS50894">
    <property type="entry name" value="HPT"/>
    <property type="match status" value="1"/>
</dbReference>
<dbReference type="SUPFAM" id="SSF52172">
    <property type="entry name" value="CheY-like"/>
    <property type="match status" value="2"/>
</dbReference>
<evidence type="ECO:0000256" key="13">
    <source>
        <dbReference type="PROSITE-ProRule" id="PRU00110"/>
    </source>
</evidence>
<evidence type="ECO:0000256" key="10">
    <source>
        <dbReference type="ARBA" id="ARBA00022989"/>
    </source>
</evidence>
<dbReference type="InterPro" id="IPR011006">
    <property type="entry name" value="CheY-like_superfamily"/>
</dbReference>
<evidence type="ECO:0000256" key="2">
    <source>
        <dbReference type="ARBA" id="ARBA00004429"/>
    </source>
</evidence>
<dbReference type="InterPro" id="IPR008207">
    <property type="entry name" value="Sig_transdc_His_kin_Hpt_dom"/>
</dbReference>
<dbReference type="InterPro" id="IPR036890">
    <property type="entry name" value="HATPase_C_sf"/>
</dbReference>
<dbReference type="PANTHER" id="PTHR45339:SF1">
    <property type="entry name" value="HYBRID SIGNAL TRANSDUCTION HISTIDINE KINASE J"/>
    <property type="match status" value="1"/>
</dbReference>
<dbReference type="Pfam" id="PF02518">
    <property type="entry name" value="HATPase_c"/>
    <property type="match status" value="1"/>
</dbReference>
<feature type="domain" description="Histidine kinase" evidence="17">
    <location>
        <begin position="295"/>
        <end position="520"/>
    </location>
</feature>
<protein>
    <recommendedName>
        <fullName evidence="3">histidine kinase</fullName>
        <ecNumber evidence="3">2.7.13.3</ecNumber>
    </recommendedName>
</protein>
<feature type="domain" description="Response regulatory" evidence="18">
    <location>
        <begin position="677"/>
        <end position="793"/>
    </location>
</feature>
<evidence type="ECO:0000313" key="21">
    <source>
        <dbReference type="Proteomes" id="UP000315901"/>
    </source>
</evidence>
<comment type="subcellular location">
    <subcellularLocation>
        <location evidence="2">Cell inner membrane</location>
        <topology evidence="2">Multi-pass membrane protein</topology>
    </subcellularLocation>
</comment>
<evidence type="ECO:0000256" key="8">
    <source>
        <dbReference type="ARBA" id="ARBA00022741"/>
    </source>
</evidence>
<dbReference type="SUPFAM" id="SSF47226">
    <property type="entry name" value="Histidine-containing phosphotransfer domain, HPT domain"/>
    <property type="match status" value="1"/>
</dbReference>
<keyword evidence="11" id="KW-0902">Two-component regulatory system</keyword>
<dbReference type="Gene3D" id="3.40.50.2300">
    <property type="match status" value="2"/>
</dbReference>
<dbReference type="Pfam" id="PF01627">
    <property type="entry name" value="Hpt"/>
    <property type="match status" value="1"/>
</dbReference>
<dbReference type="InterPro" id="IPR001789">
    <property type="entry name" value="Sig_transdc_resp-reg_receiver"/>
</dbReference>
<dbReference type="PROSITE" id="PS50109">
    <property type="entry name" value="HIS_KIN"/>
    <property type="match status" value="1"/>
</dbReference>
<proteinExistence type="predicted"/>
<dbReference type="Pfam" id="PF00512">
    <property type="entry name" value="HisKA"/>
    <property type="match status" value="1"/>
</dbReference>
<feature type="transmembrane region" description="Helical" evidence="16">
    <location>
        <begin position="172"/>
        <end position="190"/>
    </location>
</feature>
<dbReference type="CDD" id="cd16922">
    <property type="entry name" value="HATPase_EvgS-ArcB-TorS-like"/>
    <property type="match status" value="1"/>
</dbReference>
<comment type="caution">
    <text evidence="14">Lacks conserved residue(s) required for the propagation of feature annotation.</text>
</comment>
<dbReference type="FunFam" id="3.30.565.10:FF:000010">
    <property type="entry name" value="Sensor histidine kinase RcsC"/>
    <property type="match status" value="1"/>
</dbReference>
<dbReference type="InterPro" id="IPR036641">
    <property type="entry name" value="HPT_dom_sf"/>
</dbReference>
<feature type="transmembrane region" description="Helical" evidence="16">
    <location>
        <begin position="15"/>
        <end position="34"/>
    </location>
</feature>
<evidence type="ECO:0000256" key="5">
    <source>
        <dbReference type="ARBA" id="ARBA00022519"/>
    </source>
</evidence>
<evidence type="ECO:0000256" key="4">
    <source>
        <dbReference type="ARBA" id="ARBA00022475"/>
    </source>
</evidence>
<dbReference type="EC" id="2.7.13.3" evidence="3"/>
<gene>
    <name evidence="20" type="ORF">FJM67_07520</name>
</gene>
<dbReference type="SMART" id="SM00388">
    <property type="entry name" value="HisKA"/>
    <property type="match status" value="1"/>
</dbReference>
<dbReference type="GO" id="GO:0000155">
    <property type="term" value="F:phosphorelay sensor kinase activity"/>
    <property type="evidence" value="ECO:0007669"/>
    <property type="project" value="InterPro"/>
</dbReference>
<dbReference type="InterPro" id="IPR005467">
    <property type="entry name" value="His_kinase_dom"/>
</dbReference>
<accession>A0A501WX79</accession>
<dbReference type="CDD" id="cd17546">
    <property type="entry name" value="REC_hyHK_CKI1_RcsC-like"/>
    <property type="match status" value="1"/>
</dbReference>
<evidence type="ECO:0000256" key="1">
    <source>
        <dbReference type="ARBA" id="ARBA00000085"/>
    </source>
</evidence>
<evidence type="ECO:0000256" key="12">
    <source>
        <dbReference type="ARBA" id="ARBA00023136"/>
    </source>
</evidence>
<dbReference type="Gene3D" id="1.20.120.160">
    <property type="entry name" value="HPT domain"/>
    <property type="match status" value="1"/>
</dbReference>
<dbReference type="InterPro" id="IPR003661">
    <property type="entry name" value="HisK_dim/P_dom"/>
</dbReference>
<dbReference type="Proteomes" id="UP000315901">
    <property type="component" value="Unassembled WGS sequence"/>
</dbReference>
<evidence type="ECO:0000313" key="20">
    <source>
        <dbReference type="EMBL" id="TPE52855.1"/>
    </source>
</evidence>